<dbReference type="InterPro" id="IPR042245">
    <property type="entry name" value="Tgt2/MlaC_sf"/>
</dbReference>
<dbReference type="RefSeq" id="WP_382413715.1">
    <property type="nucleotide sequence ID" value="NZ_AP031500.1"/>
</dbReference>
<dbReference type="Gene3D" id="3.10.450.710">
    <property type="entry name" value="Tgt2/MlaC"/>
    <property type="match status" value="1"/>
</dbReference>
<organism evidence="2 3">
    <name type="scientific">Gilvimarinus japonicus</name>
    <dbReference type="NCBI Taxonomy" id="1796469"/>
    <lineage>
        <taxon>Bacteria</taxon>
        <taxon>Pseudomonadati</taxon>
        <taxon>Pseudomonadota</taxon>
        <taxon>Gammaproteobacteria</taxon>
        <taxon>Cellvibrionales</taxon>
        <taxon>Cellvibrionaceae</taxon>
        <taxon>Gilvimarinus</taxon>
    </lineage>
</organism>
<gene>
    <name evidence="2" type="ORF">ACFOEB_01015</name>
</gene>
<reference evidence="3" key="1">
    <citation type="journal article" date="2019" name="Int. J. Syst. Evol. Microbiol.">
        <title>The Global Catalogue of Microorganisms (GCM) 10K type strain sequencing project: providing services to taxonomists for standard genome sequencing and annotation.</title>
        <authorList>
            <consortium name="The Broad Institute Genomics Platform"/>
            <consortium name="The Broad Institute Genome Sequencing Center for Infectious Disease"/>
            <person name="Wu L."/>
            <person name="Ma J."/>
        </authorList>
    </citation>
    <scope>NUCLEOTIDE SEQUENCE [LARGE SCALE GENOMIC DNA]</scope>
    <source>
        <strain evidence="3">KCTC 52141</strain>
    </source>
</reference>
<dbReference type="PANTHER" id="PTHR36573">
    <property type="entry name" value="INTERMEMBRANE PHOSPHOLIPID TRANSPORT SYSTEM BINDING PROTEIN MLAC"/>
    <property type="match status" value="1"/>
</dbReference>
<evidence type="ECO:0000256" key="1">
    <source>
        <dbReference type="SAM" id="SignalP"/>
    </source>
</evidence>
<keyword evidence="3" id="KW-1185">Reference proteome</keyword>
<accession>A0ABV7HNQ9</accession>
<dbReference type="PIRSF" id="PIRSF004649">
    <property type="entry name" value="MlaC"/>
    <property type="match status" value="1"/>
</dbReference>
<proteinExistence type="predicted"/>
<dbReference type="Proteomes" id="UP001595548">
    <property type="component" value="Unassembled WGS sequence"/>
</dbReference>
<protein>
    <submittedName>
        <fullName evidence="2">Phospholipid-binding protein MlaC</fullName>
    </submittedName>
</protein>
<comment type="caution">
    <text evidence="2">The sequence shown here is derived from an EMBL/GenBank/DDBJ whole genome shotgun (WGS) entry which is preliminary data.</text>
</comment>
<feature type="chain" id="PRO_5046712643" evidence="1">
    <location>
        <begin position="27"/>
        <end position="204"/>
    </location>
</feature>
<dbReference type="Pfam" id="PF05494">
    <property type="entry name" value="MlaC"/>
    <property type="match status" value="1"/>
</dbReference>
<evidence type="ECO:0000313" key="3">
    <source>
        <dbReference type="Proteomes" id="UP001595548"/>
    </source>
</evidence>
<dbReference type="InterPro" id="IPR008869">
    <property type="entry name" value="MlaC/ttg2D"/>
</dbReference>
<dbReference type="PANTHER" id="PTHR36573:SF1">
    <property type="entry name" value="INTERMEMBRANE PHOSPHOLIPID TRANSPORT SYSTEM BINDING PROTEIN MLAC"/>
    <property type="match status" value="1"/>
</dbReference>
<dbReference type="EMBL" id="JBHRTL010000001">
    <property type="protein sequence ID" value="MFC3153770.1"/>
    <property type="molecule type" value="Genomic_DNA"/>
</dbReference>
<keyword evidence="1" id="KW-0732">Signal</keyword>
<evidence type="ECO:0000313" key="2">
    <source>
        <dbReference type="EMBL" id="MFC3153770.1"/>
    </source>
</evidence>
<sequence length="204" mass="22420">MIRFSLLKPLQTAVVFFMLVASMARADGADPYQLVQGVTDKLISAAQVHNKSGDQASFDDEVMAALEPVVAFDYIARVVMGDYYDKATDKQKRAFADKFQADLVSTYAKGIATYADSSIKLVEPSKPVGDSRRVTVEQQVSHEGSTHKLSYSMGKNRDGEWKLINVVLNGVNLGRSFSSQFQQLANKYGGDIDKIIGHWDASEG</sequence>
<feature type="signal peptide" evidence="1">
    <location>
        <begin position="1"/>
        <end position="26"/>
    </location>
</feature>
<name>A0ABV7HNQ9_9GAMM</name>